<protein>
    <submittedName>
        <fullName evidence="4">Imelysin family protein</fullName>
    </submittedName>
</protein>
<feature type="domain" description="Imelysin-like" evidence="3">
    <location>
        <begin position="52"/>
        <end position="357"/>
    </location>
</feature>
<evidence type="ECO:0000256" key="1">
    <source>
        <dbReference type="ARBA" id="ARBA00004196"/>
    </source>
</evidence>
<evidence type="ECO:0000313" key="5">
    <source>
        <dbReference type="Proteomes" id="UP001501207"/>
    </source>
</evidence>
<evidence type="ECO:0000259" key="3">
    <source>
        <dbReference type="Pfam" id="PF09375"/>
    </source>
</evidence>
<dbReference type="Pfam" id="PF09375">
    <property type="entry name" value="Peptidase_M75"/>
    <property type="match status" value="1"/>
</dbReference>
<dbReference type="InterPro" id="IPR018976">
    <property type="entry name" value="Imelysin-like"/>
</dbReference>
<dbReference type="PROSITE" id="PS51257">
    <property type="entry name" value="PROKAR_LIPOPROTEIN"/>
    <property type="match status" value="1"/>
</dbReference>
<dbReference type="Proteomes" id="UP001501207">
    <property type="component" value="Unassembled WGS sequence"/>
</dbReference>
<gene>
    <name evidence="4" type="ORF">GCM10023143_19960</name>
</gene>
<comment type="caution">
    <text evidence="4">The sequence shown here is derived from an EMBL/GenBank/DDBJ whole genome shotgun (WGS) entry which is preliminary data.</text>
</comment>
<name>A0ABP8FUJ3_9BACT</name>
<dbReference type="InterPro" id="IPR038352">
    <property type="entry name" value="Imelysin_sf"/>
</dbReference>
<organism evidence="4 5">
    <name type="scientific">Compostibacter hankyongensis</name>
    <dbReference type="NCBI Taxonomy" id="1007089"/>
    <lineage>
        <taxon>Bacteria</taxon>
        <taxon>Pseudomonadati</taxon>
        <taxon>Bacteroidota</taxon>
        <taxon>Chitinophagia</taxon>
        <taxon>Chitinophagales</taxon>
        <taxon>Chitinophagaceae</taxon>
        <taxon>Compostibacter</taxon>
    </lineage>
</organism>
<dbReference type="EMBL" id="BAABFN010000004">
    <property type="protein sequence ID" value="GAA4311059.1"/>
    <property type="molecule type" value="Genomic_DNA"/>
</dbReference>
<dbReference type="InterPro" id="IPR034982">
    <property type="entry name" value="Imelysin-like_IrpA"/>
</dbReference>
<dbReference type="RefSeq" id="WP_344978778.1">
    <property type="nucleotide sequence ID" value="NZ_BAABFN010000004.1"/>
</dbReference>
<proteinExistence type="predicted"/>
<dbReference type="Gene3D" id="1.20.1420.20">
    <property type="entry name" value="M75 peptidase, HXXE motif"/>
    <property type="match status" value="1"/>
</dbReference>
<dbReference type="CDD" id="cd14658">
    <property type="entry name" value="Imelysin-like_IrpA"/>
    <property type="match status" value="1"/>
</dbReference>
<keyword evidence="5" id="KW-1185">Reference proteome</keyword>
<reference evidence="5" key="1">
    <citation type="journal article" date="2019" name="Int. J. Syst. Evol. Microbiol.">
        <title>The Global Catalogue of Microorganisms (GCM) 10K type strain sequencing project: providing services to taxonomists for standard genome sequencing and annotation.</title>
        <authorList>
            <consortium name="The Broad Institute Genomics Platform"/>
            <consortium name="The Broad Institute Genome Sequencing Center for Infectious Disease"/>
            <person name="Wu L."/>
            <person name="Ma J."/>
        </authorList>
    </citation>
    <scope>NUCLEOTIDE SEQUENCE [LARGE SCALE GENOMIC DNA]</scope>
    <source>
        <strain evidence="5">JCM 17664</strain>
    </source>
</reference>
<accession>A0ABP8FUJ3</accession>
<comment type="subcellular location">
    <subcellularLocation>
        <location evidence="1">Cell envelope</location>
    </subcellularLocation>
</comment>
<keyword evidence="2" id="KW-0732">Signal</keyword>
<evidence type="ECO:0000256" key="2">
    <source>
        <dbReference type="ARBA" id="ARBA00022729"/>
    </source>
</evidence>
<evidence type="ECO:0000313" key="4">
    <source>
        <dbReference type="EMBL" id="GAA4311059.1"/>
    </source>
</evidence>
<sequence>MKKPCLLTITGCTILLSIFSSCSKSDDPKPGDNTDFAKLETQVLEDFVNKVALPQYAMFKDRSTTLNNAVKTLIASPTEANLAAARQAWKDTRTTWEQCEGFLLGPVEDDNYDPYMDTWPVDYQQMDELLASNQPLDLESIESDSSETTLSLRGFHPLEYVLWGKGGTGTAAGITARQKEYAGSLAQDILNNTTKLYNSWLSDGGNYAANILTAGAGSQVFKTKEDALESIASVLIDICSEVGDSKMAEPFSNGQGQPDSTITESPFSHNSFIDFHNNIVGARNVYLGKYTEQGKGISDLVKAKNLSLDKDIQNQFNTAINALNSFIESNITFETAVYKNRTQVQNALDALHNLQTTLHEKLIPFVQQYVKD</sequence>